<evidence type="ECO:0000313" key="13">
    <source>
        <dbReference type="Proteomes" id="UP000231564"/>
    </source>
</evidence>
<dbReference type="EMBL" id="LT634361">
    <property type="protein sequence ID" value="SFZ81873.1"/>
    <property type="molecule type" value="Genomic_DNA"/>
</dbReference>
<organism evidence="12 13">
    <name type="scientific">Tenacibaculum maritimum NCIMB 2154</name>
    <dbReference type="NCBI Taxonomy" id="1349785"/>
    <lineage>
        <taxon>Bacteria</taxon>
        <taxon>Pseudomonadati</taxon>
        <taxon>Bacteroidota</taxon>
        <taxon>Flavobacteriia</taxon>
        <taxon>Flavobacteriales</taxon>
        <taxon>Flavobacteriaceae</taxon>
        <taxon>Tenacibaculum</taxon>
    </lineage>
</organism>
<evidence type="ECO:0000256" key="8">
    <source>
        <dbReference type="ARBA" id="ARBA00023239"/>
    </source>
</evidence>
<keyword evidence="8 11" id="KW-0456">Lyase</keyword>
<feature type="active site" description="Charge relay system; for autoendoproteolytic cleavage activity" evidence="11">
    <location>
        <position position="112"/>
    </location>
</feature>
<accession>A0A2H1EA06</accession>
<keyword evidence="7 11" id="KW-0594">Phospholipid biosynthesis</keyword>
<keyword evidence="11" id="KW-1003">Cell membrane</keyword>
<proteinExistence type="inferred from homology"/>
<dbReference type="HAMAP" id="MF_00663">
    <property type="entry name" value="PS_decarb_PSD_B_type2"/>
    <property type="match status" value="1"/>
</dbReference>
<dbReference type="GO" id="GO:0006646">
    <property type="term" value="P:phosphatidylethanolamine biosynthetic process"/>
    <property type="evidence" value="ECO:0007669"/>
    <property type="project" value="UniProtKB-UniRule"/>
</dbReference>
<comment type="cofactor">
    <cofactor evidence="11">
        <name>pyruvate</name>
        <dbReference type="ChEBI" id="CHEBI:15361"/>
    </cofactor>
    <text evidence="11">Binds 1 pyruvoyl group covalently per subunit.</text>
</comment>
<reference evidence="12 13" key="1">
    <citation type="submission" date="2016-11" db="EMBL/GenBank/DDBJ databases">
        <authorList>
            <person name="Jaros S."/>
            <person name="Januszkiewicz K."/>
            <person name="Wedrychowicz H."/>
        </authorList>
    </citation>
    <scope>NUCLEOTIDE SEQUENCE [LARGE SCALE GENOMIC DNA]</scope>
    <source>
        <strain evidence="12">NCIMB 2154T</strain>
    </source>
</reference>
<gene>
    <name evidence="11 12" type="primary">psd</name>
    <name evidence="12" type="ORF">MARIT_1326</name>
</gene>
<evidence type="ECO:0000256" key="9">
    <source>
        <dbReference type="ARBA" id="ARBA00023264"/>
    </source>
</evidence>
<dbReference type="InterPro" id="IPR003817">
    <property type="entry name" value="PS_Dcarbxylase"/>
</dbReference>
<dbReference type="InterPro" id="IPR033177">
    <property type="entry name" value="PSD-B"/>
</dbReference>
<dbReference type="KEGG" id="tmar:MARIT_1326"/>
<comment type="catalytic activity">
    <reaction evidence="11">
        <text>a 1,2-diacyl-sn-glycero-3-phospho-L-serine + H(+) = a 1,2-diacyl-sn-glycero-3-phosphoethanolamine + CO2</text>
        <dbReference type="Rhea" id="RHEA:20828"/>
        <dbReference type="ChEBI" id="CHEBI:15378"/>
        <dbReference type="ChEBI" id="CHEBI:16526"/>
        <dbReference type="ChEBI" id="CHEBI:57262"/>
        <dbReference type="ChEBI" id="CHEBI:64612"/>
        <dbReference type="EC" id="4.1.1.65"/>
    </reaction>
</comment>
<feature type="chain" id="PRO_5023259300" description="Phosphatidylserine decarboxylase alpha chain" evidence="11">
    <location>
        <begin position="255"/>
        <end position="292"/>
    </location>
</feature>
<sequence length="292" mass="32972">MNSIQLINRVSKKQEIEKTPSKGLLSFLYKTPLGKLTLHTLFKRKIISTIGGWYMNSSLSQKKIAPFVDKYQMDMSEYIVPKGGFKTFNDFFYRKIKPAARPIQSGIVSPADGKILAFNSIEESNTFFIKGSEFSAKSFLANENIASKYEKGAMCIIRLAPLDYHRFHFPTDGNISYSKKINGYYYSVSPIAMQKNLDFFCQNIREYSELTTKKHGNILIAEVGATMVGSIVQTYTPLSDVKKGDEKGYFAFGGSTLVLFFEKGKIVFDKDLIQNTEKGFETTIKMGEQIGN</sequence>
<comment type="PTM">
    <text evidence="11">Is synthesized initially as an inactive proenzyme. Formation of the active enzyme involves a self-maturation process in which the active site pyruvoyl group is generated from an internal serine residue via an autocatalytic post-translational modification. Two non-identical subunits are generated from the proenzyme in this reaction, and the pyruvate is formed at the N-terminus of the alpha chain, which is derived from the carboxyl end of the proenzyme. The autoendoproteolytic cleavage occurs by a canonical serine protease mechanism, in which the side chain hydroxyl group of the serine supplies its oxygen atom to form the C-terminus of the beta chain, while the remainder of the serine residue undergoes an oxidative deamination to produce ammonia and the pyruvoyl prosthetic group on the alpha chain. During this reaction, the Ser that is part of the protease active site of the proenzyme becomes the pyruvoyl prosthetic group, which constitutes an essential element of the active site of the mature decarboxylase.</text>
</comment>
<evidence type="ECO:0000256" key="4">
    <source>
        <dbReference type="ARBA" id="ARBA00023098"/>
    </source>
</evidence>
<evidence type="ECO:0000256" key="1">
    <source>
        <dbReference type="ARBA" id="ARBA00005189"/>
    </source>
</evidence>
<comment type="function">
    <text evidence="11">Catalyzes the formation of phosphatidylethanolamine (PtdEtn) from phosphatidylserine (PtdSer).</text>
</comment>
<dbReference type="OrthoDB" id="9802030at2"/>
<keyword evidence="4 11" id="KW-0443">Lipid metabolism</keyword>
<comment type="subcellular location">
    <subcellularLocation>
        <location evidence="11">Cell membrane</location>
        <topology evidence="11">Peripheral membrane protein</topology>
    </subcellularLocation>
</comment>
<feature type="site" description="Cleavage (non-hydrolytic); by autocatalysis" evidence="11">
    <location>
        <begin position="254"/>
        <end position="255"/>
    </location>
</feature>
<dbReference type="GO" id="GO:0004609">
    <property type="term" value="F:phosphatidylserine decarboxylase activity"/>
    <property type="evidence" value="ECO:0007669"/>
    <property type="project" value="UniProtKB-UniRule"/>
</dbReference>
<dbReference type="GO" id="GO:0005886">
    <property type="term" value="C:plasma membrane"/>
    <property type="evidence" value="ECO:0007669"/>
    <property type="project" value="UniProtKB-SubCell"/>
</dbReference>
<protein>
    <recommendedName>
        <fullName evidence="11">Phosphatidylserine decarboxylase proenzyme</fullName>
        <ecNumber evidence="11">4.1.1.65</ecNumber>
    </recommendedName>
    <component>
        <recommendedName>
            <fullName evidence="11">Phosphatidylserine decarboxylase alpha chain</fullName>
        </recommendedName>
    </component>
    <component>
        <recommendedName>
            <fullName evidence="11">Phosphatidylserine decarboxylase beta chain</fullName>
        </recommendedName>
    </component>
</protein>
<comment type="pathway">
    <text evidence="1">Lipid metabolism.</text>
</comment>
<evidence type="ECO:0000313" key="12">
    <source>
        <dbReference type="EMBL" id="SFZ81873.1"/>
    </source>
</evidence>
<feature type="active site" description="Schiff-base intermediate with substrate; via pyruvic acid; for decarboxylase activity" evidence="11">
    <location>
        <position position="255"/>
    </location>
</feature>
<keyword evidence="13" id="KW-1185">Reference proteome</keyword>
<keyword evidence="9 11" id="KW-1208">Phospholipid metabolism</keyword>
<keyword evidence="6 11" id="KW-0865">Zymogen</keyword>
<dbReference type="STRING" id="1349785.GCA_000509405_00482"/>
<dbReference type="PANTHER" id="PTHR10067">
    <property type="entry name" value="PHOSPHATIDYLSERINE DECARBOXYLASE"/>
    <property type="match status" value="1"/>
</dbReference>
<dbReference type="AlphaFoldDB" id="A0A2H1EA06"/>
<feature type="active site" description="Charge relay system; for autoendoproteolytic cleavage activity" evidence="11">
    <location>
        <position position="255"/>
    </location>
</feature>
<dbReference type="InterPro" id="IPR033179">
    <property type="entry name" value="PSD_type2_pro"/>
</dbReference>
<keyword evidence="5 11" id="KW-0472">Membrane</keyword>
<dbReference type="RefSeq" id="WP_024742175.1">
    <property type="nucleotide sequence ID" value="NZ_BAUG01000052.1"/>
</dbReference>
<dbReference type="PANTHER" id="PTHR10067:SF17">
    <property type="entry name" value="PHOSPHATIDYLSERINE DECARBOXYLASE PROENZYME 2"/>
    <property type="match status" value="1"/>
</dbReference>
<feature type="chain" id="PRO_5023259299" description="Phosphatidylserine decarboxylase beta chain" evidence="11">
    <location>
        <begin position="1"/>
        <end position="254"/>
    </location>
</feature>
<evidence type="ECO:0000256" key="2">
    <source>
        <dbReference type="ARBA" id="ARBA00022516"/>
    </source>
</evidence>
<comment type="subunit">
    <text evidence="11">Heterodimer of a large membrane-associated beta subunit and a small pyruvoyl-containing alpha subunit.</text>
</comment>
<dbReference type="UniPathway" id="UPA00558">
    <property type="reaction ID" value="UER00616"/>
</dbReference>
<evidence type="ECO:0000256" key="11">
    <source>
        <dbReference type="HAMAP-Rule" id="MF_00663"/>
    </source>
</evidence>
<dbReference type="NCBIfam" id="NF001941">
    <property type="entry name" value="PRK00723.1"/>
    <property type="match status" value="1"/>
</dbReference>
<evidence type="ECO:0000256" key="7">
    <source>
        <dbReference type="ARBA" id="ARBA00023209"/>
    </source>
</evidence>
<dbReference type="EC" id="4.1.1.65" evidence="11"/>
<evidence type="ECO:0000256" key="3">
    <source>
        <dbReference type="ARBA" id="ARBA00022793"/>
    </source>
</evidence>
<keyword evidence="3 11" id="KW-0210">Decarboxylase</keyword>
<evidence type="ECO:0000256" key="6">
    <source>
        <dbReference type="ARBA" id="ARBA00023145"/>
    </source>
</evidence>
<dbReference type="Proteomes" id="UP000231564">
    <property type="component" value="Chromosome MARIT"/>
</dbReference>
<comment type="pathway">
    <text evidence="11">Phospholipid metabolism; phosphatidylethanolamine biosynthesis; phosphatidylethanolamine from CDP-diacylglycerol: step 2/2.</text>
</comment>
<feature type="modified residue" description="Pyruvic acid (Ser); by autocatalysis" evidence="11">
    <location>
        <position position="255"/>
    </location>
</feature>
<feature type="active site" description="Charge relay system; for autoendoproteolytic cleavage activity" evidence="11">
    <location>
        <position position="168"/>
    </location>
</feature>
<name>A0A2H1EA06_9FLAO</name>
<evidence type="ECO:0000256" key="10">
    <source>
        <dbReference type="ARBA" id="ARBA00023317"/>
    </source>
</evidence>
<keyword evidence="2 11" id="KW-0444">Lipid biosynthesis</keyword>
<comment type="similarity">
    <text evidence="11">Belongs to the phosphatidylserine decarboxylase family. PSD-B subfamily. Prokaryotic type II sub-subfamily.</text>
</comment>
<dbReference type="Pfam" id="PF02666">
    <property type="entry name" value="PS_Dcarbxylase"/>
    <property type="match status" value="1"/>
</dbReference>
<dbReference type="NCBIfam" id="TIGR00163">
    <property type="entry name" value="PS_decarb"/>
    <property type="match status" value="1"/>
</dbReference>
<dbReference type="GeneID" id="47722864"/>
<evidence type="ECO:0000256" key="5">
    <source>
        <dbReference type="ARBA" id="ARBA00023136"/>
    </source>
</evidence>
<keyword evidence="10 11" id="KW-0670">Pyruvate</keyword>